<dbReference type="EMBL" id="JBHLZF010000002">
    <property type="protein sequence ID" value="MFB9897826.1"/>
    <property type="molecule type" value="Genomic_DNA"/>
</dbReference>
<evidence type="ECO:0000313" key="1">
    <source>
        <dbReference type="EMBL" id="MFB9897826.1"/>
    </source>
</evidence>
<evidence type="ECO:0000313" key="2">
    <source>
        <dbReference type="Proteomes" id="UP001589688"/>
    </source>
</evidence>
<organism evidence="1 2">
    <name type="scientific">Hallella seregens ATCC 51272</name>
    <dbReference type="NCBI Taxonomy" id="1336250"/>
    <lineage>
        <taxon>Bacteria</taxon>
        <taxon>Pseudomonadati</taxon>
        <taxon>Bacteroidota</taxon>
        <taxon>Bacteroidia</taxon>
        <taxon>Bacteroidales</taxon>
        <taxon>Prevotellaceae</taxon>
        <taxon>Hallella</taxon>
    </lineage>
</organism>
<protein>
    <submittedName>
        <fullName evidence="1">DUF1804 family protein</fullName>
    </submittedName>
</protein>
<reference evidence="1 2" key="1">
    <citation type="submission" date="2024-09" db="EMBL/GenBank/DDBJ databases">
        <authorList>
            <person name="Sun Q."/>
            <person name="Mori K."/>
        </authorList>
    </citation>
    <scope>NUCLEOTIDE SEQUENCE [LARGE SCALE GENOMIC DNA]</scope>
    <source>
        <strain evidence="1 2">ATCC 51272</strain>
    </source>
</reference>
<keyword evidence="2" id="KW-1185">Reference proteome</keyword>
<dbReference type="Pfam" id="PF08822">
    <property type="entry name" value="DUF1804"/>
    <property type="match status" value="1"/>
</dbReference>
<proteinExistence type="predicted"/>
<name>A0ABV5ZKA9_9BACT</name>
<accession>A0ABV5ZKA9</accession>
<sequence length="150" mass="16909">MVKNNIDKKEIARSLYLNGNYTYEEIADKIGTTRQSVSRWVREGNWDSLKASVMITPEQIIAQINRQLLEINTAINSREEGQRFATAKEADALAKLAGAVKKLETDIGVPDCVSVAMRFLSWLRPLDIDAAKQFGGLFDAFIKDMSTRKR</sequence>
<dbReference type="Proteomes" id="UP001589688">
    <property type="component" value="Unassembled WGS sequence"/>
</dbReference>
<dbReference type="Gene3D" id="1.10.10.60">
    <property type="entry name" value="Homeodomain-like"/>
    <property type="match status" value="1"/>
</dbReference>
<gene>
    <name evidence="1" type="ORF">ACFFK8_08475</name>
</gene>
<dbReference type="RefSeq" id="WP_027951512.1">
    <property type="nucleotide sequence ID" value="NZ_JADU01000001.1"/>
</dbReference>
<dbReference type="InterPro" id="IPR014926">
    <property type="entry name" value="Phage_D3112_Orf24"/>
</dbReference>
<comment type="caution">
    <text evidence="1">The sequence shown here is derived from an EMBL/GenBank/DDBJ whole genome shotgun (WGS) entry which is preliminary data.</text>
</comment>